<accession>A0A1C6TUH6</accession>
<dbReference type="Pfam" id="PF19054">
    <property type="entry name" value="DUF5753"/>
    <property type="match status" value="1"/>
</dbReference>
<keyword evidence="3" id="KW-1185">Reference proteome</keyword>
<dbReference type="RefSeq" id="WP_091114555.1">
    <property type="nucleotide sequence ID" value="NZ_FMHY01000002.1"/>
</dbReference>
<dbReference type="CDD" id="cd00093">
    <property type="entry name" value="HTH_XRE"/>
    <property type="match status" value="1"/>
</dbReference>
<dbReference type="PROSITE" id="PS50943">
    <property type="entry name" value="HTH_CROC1"/>
    <property type="match status" value="1"/>
</dbReference>
<dbReference type="EMBL" id="FMHY01000002">
    <property type="protein sequence ID" value="SCL45261.1"/>
    <property type="molecule type" value="Genomic_DNA"/>
</dbReference>
<dbReference type="SUPFAM" id="SSF47413">
    <property type="entry name" value="lambda repressor-like DNA-binding domains"/>
    <property type="match status" value="1"/>
</dbReference>
<dbReference type="InterPro" id="IPR001387">
    <property type="entry name" value="Cro/C1-type_HTH"/>
</dbReference>
<reference evidence="3" key="1">
    <citation type="submission" date="2016-06" db="EMBL/GenBank/DDBJ databases">
        <authorList>
            <person name="Varghese N."/>
            <person name="Submissions Spin"/>
        </authorList>
    </citation>
    <scope>NUCLEOTIDE SEQUENCE [LARGE SCALE GENOMIC DNA]</scope>
    <source>
        <strain evidence="3">DSM 44814</strain>
    </source>
</reference>
<proteinExistence type="predicted"/>
<name>A0A1C6TUH6_9ACTN</name>
<feature type="domain" description="HTH cro/C1-type" evidence="1">
    <location>
        <begin position="6"/>
        <end position="60"/>
    </location>
</feature>
<evidence type="ECO:0000313" key="3">
    <source>
        <dbReference type="Proteomes" id="UP000199696"/>
    </source>
</evidence>
<organism evidence="2 3">
    <name type="scientific">Micromonospora eburnea</name>
    <dbReference type="NCBI Taxonomy" id="227316"/>
    <lineage>
        <taxon>Bacteria</taxon>
        <taxon>Bacillati</taxon>
        <taxon>Actinomycetota</taxon>
        <taxon>Actinomycetes</taxon>
        <taxon>Micromonosporales</taxon>
        <taxon>Micromonosporaceae</taxon>
        <taxon>Micromonospora</taxon>
    </lineage>
</organism>
<dbReference type="SMART" id="SM00530">
    <property type="entry name" value="HTH_XRE"/>
    <property type="match status" value="1"/>
</dbReference>
<dbReference type="Gene3D" id="1.10.260.40">
    <property type="entry name" value="lambda repressor-like DNA-binding domains"/>
    <property type="match status" value="1"/>
</dbReference>
<gene>
    <name evidence="2" type="ORF">GA0070604_0875</name>
</gene>
<dbReference type="Proteomes" id="UP000199696">
    <property type="component" value="Unassembled WGS sequence"/>
</dbReference>
<dbReference type="AlphaFoldDB" id="A0A1C6TUH6"/>
<dbReference type="STRING" id="227316.GA0070604_0875"/>
<evidence type="ECO:0000313" key="2">
    <source>
        <dbReference type="EMBL" id="SCL45261.1"/>
    </source>
</evidence>
<protein>
    <recommendedName>
        <fullName evidence="1">HTH cro/C1-type domain-containing protein</fullName>
    </recommendedName>
</protein>
<evidence type="ECO:0000259" key="1">
    <source>
        <dbReference type="PROSITE" id="PS50943"/>
    </source>
</evidence>
<dbReference type="InterPro" id="IPR043917">
    <property type="entry name" value="DUF5753"/>
</dbReference>
<dbReference type="InterPro" id="IPR010982">
    <property type="entry name" value="Lambda_DNA-bd_dom_sf"/>
</dbReference>
<dbReference type="OrthoDB" id="3422637at2"/>
<sequence>MANEVLRVAMAEKGETAESLAEKVGVDPKTAARWVVAGRIPHPRTRAAVAKVLEREAAELWPEPYRRRDLPWFRPWTEVEQDTVSLRSCEPLLVPGLLQTEAYARAVLATGGLVPPAEVERIVASRLQRQSILTAEAPPQFIAVIDEMVLRRLVGDRAVMAGQLTHLAAMAELEHVQVRVIPADGPWHTGLAGTFMLARLPDGTEVAYLDNQLRGEIVSDPLDVASLGRRWESVTGEAFPHRRSIELIREVAKTWS</sequence>
<dbReference type="GO" id="GO:0003677">
    <property type="term" value="F:DNA binding"/>
    <property type="evidence" value="ECO:0007669"/>
    <property type="project" value="InterPro"/>
</dbReference>